<keyword evidence="3" id="KW-0560">Oxidoreductase</keyword>
<dbReference type="InterPro" id="IPR036683">
    <property type="entry name" value="CO_DH_flav_C_dom_sf"/>
</dbReference>
<evidence type="ECO:0000259" key="4">
    <source>
        <dbReference type="PROSITE" id="PS51387"/>
    </source>
</evidence>
<dbReference type="Gene3D" id="3.30.43.10">
    <property type="entry name" value="Uridine Diphospho-n-acetylenolpyruvylglucosamine Reductase, domain 2"/>
    <property type="match status" value="1"/>
</dbReference>
<dbReference type="Gene3D" id="3.30.390.50">
    <property type="entry name" value="CO dehydrogenase flavoprotein, C-terminal domain"/>
    <property type="match status" value="1"/>
</dbReference>
<dbReference type="InterPro" id="IPR016166">
    <property type="entry name" value="FAD-bd_PCMH"/>
</dbReference>
<dbReference type="InterPro" id="IPR016169">
    <property type="entry name" value="FAD-bd_PCMH_sub2"/>
</dbReference>
<dbReference type="InterPro" id="IPR036318">
    <property type="entry name" value="FAD-bd_PCMH-like_sf"/>
</dbReference>
<dbReference type="InterPro" id="IPR002346">
    <property type="entry name" value="Mopterin_DH_FAD-bd"/>
</dbReference>
<feature type="domain" description="FAD-binding PCMH-type" evidence="4">
    <location>
        <begin position="1"/>
        <end position="177"/>
    </location>
</feature>
<dbReference type="InterPro" id="IPR016167">
    <property type="entry name" value="FAD-bd_PCMH_sub1"/>
</dbReference>
<sequence length="300" mass="31171">MKPAPFAYQAARSVDEAVALLDEHGSAAKVLAGGQSLMLDLHYRRTRPALLVDVNGVEELVGHGVDDGHLVLGALVRHADLERPVVDDPVGALLAHVAPYVAHPPIRARGTFAGSLAWAHPAAEWCAVAVALDAEIGLHGPSGRRVVAAAEWFHGPHRTDRTAQELVTEVRLPLLGAGTGIGFAEHRRTHGSFAFAAAVAAVGVAEGRVAWARIAMANAGPVPVRATTAERALAGQSVASCDGAVSEAGAAAAREADPRPEPHGSVEYRRHVLAVLVRRSLRQALGSAAAQVTRPPAGRG</sequence>
<protein>
    <submittedName>
        <fullName evidence="5">Carbon-monoxide dehydrogenase medium subunit</fullName>
    </submittedName>
</protein>
<reference evidence="5 6" key="1">
    <citation type="submission" date="2017-06" db="EMBL/GenBank/DDBJ databases">
        <authorList>
            <person name="Kim H.J."/>
            <person name="Triplett B.A."/>
        </authorList>
    </citation>
    <scope>NUCLEOTIDE SEQUENCE [LARGE SCALE GENOMIC DNA]</scope>
    <source>
        <strain evidence="5 6">CGMCC 4.2132</strain>
    </source>
</reference>
<dbReference type="AlphaFoldDB" id="A0A239AUY1"/>
<evidence type="ECO:0000256" key="2">
    <source>
        <dbReference type="ARBA" id="ARBA00022827"/>
    </source>
</evidence>
<name>A0A239AUY1_9ACTN</name>
<gene>
    <name evidence="5" type="ORF">SAMN05216276_1002167</name>
</gene>
<dbReference type="Pfam" id="PF00941">
    <property type="entry name" value="FAD_binding_5"/>
    <property type="match status" value="1"/>
</dbReference>
<organism evidence="5 6">
    <name type="scientific">Streptosporangium subroseum</name>
    <dbReference type="NCBI Taxonomy" id="106412"/>
    <lineage>
        <taxon>Bacteria</taxon>
        <taxon>Bacillati</taxon>
        <taxon>Actinomycetota</taxon>
        <taxon>Actinomycetes</taxon>
        <taxon>Streptosporangiales</taxon>
        <taxon>Streptosporangiaceae</taxon>
        <taxon>Streptosporangium</taxon>
    </lineage>
</organism>
<dbReference type="SMART" id="SM01092">
    <property type="entry name" value="CO_deh_flav_C"/>
    <property type="match status" value="1"/>
</dbReference>
<accession>A0A239AUY1</accession>
<dbReference type="PANTHER" id="PTHR42659:SF2">
    <property type="entry name" value="XANTHINE DEHYDROGENASE SUBUNIT C-RELATED"/>
    <property type="match status" value="1"/>
</dbReference>
<dbReference type="GO" id="GO:0016491">
    <property type="term" value="F:oxidoreductase activity"/>
    <property type="evidence" value="ECO:0007669"/>
    <property type="project" value="UniProtKB-KW"/>
</dbReference>
<evidence type="ECO:0000313" key="6">
    <source>
        <dbReference type="Proteomes" id="UP000198282"/>
    </source>
</evidence>
<evidence type="ECO:0000256" key="1">
    <source>
        <dbReference type="ARBA" id="ARBA00022630"/>
    </source>
</evidence>
<keyword evidence="1" id="KW-0285">Flavoprotein</keyword>
<dbReference type="SUPFAM" id="SSF55447">
    <property type="entry name" value="CO dehydrogenase flavoprotein C-terminal domain-like"/>
    <property type="match status" value="1"/>
</dbReference>
<dbReference type="PANTHER" id="PTHR42659">
    <property type="entry name" value="XANTHINE DEHYDROGENASE SUBUNIT C-RELATED"/>
    <property type="match status" value="1"/>
</dbReference>
<dbReference type="InterPro" id="IPR005107">
    <property type="entry name" value="CO_DH_flav_C"/>
</dbReference>
<proteinExistence type="predicted"/>
<dbReference type="RefSeq" id="WP_089205550.1">
    <property type="nucleotide sequence ID" value="NZ_FZOD01000002.1"/>
</dbReference>
<dbReference type="Gene3D" id="3.30.465.10">
    <property type="match status" value="1"/>
</dbReference>
<evidence type="ECO:0000313" key="5">
    <source>
        <dbReference type="EMBL" id="SNR99380.1"/>
    </source>
</evidence>
<dbReference type="Pfam" id="PF03450">
    <property type="entry name" value="CO_deh_flav_C"/>
    <property type="match status" value="1"/>
</dbReference>
<dbReference type="OrthoDB" id="9793944at2"/>
<dbReference type="PROSITE" id="PS51387">
    <property type="entry name" value="FAD_PCMH"/>
    <property type="match status" value="1"/>
</dbReference>
<keyword evidence="6" id="KW-1185">Reference proteome</keyword>
<dbReference type="InterPro" id="IPR051312">
    <property type="entry name" value="Diverse_Substr_Oxidored"/>
</dbReference>
<dbReference type="Proteomes" id="UP000198282">
    <property type="component" value="Unassembled WGS sequence"/>
</dbReference>
<dbReference type="GO" id="GO:0071949">
    <property type="term" value="F:FAD binding"/>
    <property type="evidence" value="ECO:0007669"/>
    <property type="project" value="InterPro"/>
</dbReference>
<dbReference type="SUPFAM" id="SSF56176">
    <property type="entry name" value="FAD-binding/transporter-associated domain-like"/>
    <property type="match status" value="1"/>
</dbReference>
<keyword evidence="2" id="KW-0274">FAD</keyword>
<evidence type="ECO:0000256" key="3">
    <source>
        <dbReference type="ARBA" id="ARBA00023002"/>
    </source>
</evidence>
<dbReference type="EMBL" id="FZOD01000002">
    <property type="protein sequence ID" value="SNR99380.1"/>
    <property type="molecule type" value="Genomic_DNA"/>
</dbReference>